<feature type="domain" description="4'-phosphopantetheinyl transferase" evidence="9">
    <location>
        <begin position="4"/>
        <end position="116"/>
    </location>
</feature>
<dbReference type="InterPro" id="IPR008278">
    <property type="entry name" value="4-PPantetheinyl_Trfase_dom"/>
</dbReference>
<keyword evidence="8" id="KW-0963">Cytoplasm</keyword>
<reference evidence="10 11" key="1">
    <citation type="submission" date="2010-08" db="EMBL/GenBank/DDBJ databases">
        <authorList>
            <person name="Weinstock G."/>
            <person name="Sodergren E."/>
            <person name="Clifton S."/>
            <person name="Fulton L."/>
            <person name="Fulton B."/>
            <person name="Courtney L."/>
            <person name="Fronick C."/>
            <person name="Harrison M."/>
            <person name="Strong C."/>
            <person name="Farmer C."/>
            <person name="Delahaunty K."/>
            <person name="Markovic C."/>
            <person name="Hall O."/>
            <person name="Minx P."/>
            <person name="Tomlinson C."/>
            <person name="Mitreva M."/>
            <person name="Hou S."/>
            <person name="Chen J."/>
            <person name="Wollam A."/>
            <person name="Pepin K.H."/>
            <person name="Johnson M."/>
            <person name="Bhonagiri V."/>
            <person name="Zhang X."/>
            <person name="Suruliraj S."/>
            <person name="Warren W."/>
            <person name="Chinwalla A."/>
            <person name="Mardis E.R."/>
            <person name="Wilson R.K."/>
        </authorList>
    </citation>
    <scope>NUCLEOTIDE SEQUENCE [LARGE SCALE GENOMIC DNA]</scope>
    <source>
        <strain evidence="10 11">F0359</strain>
    </source>
</reference>
<dbReference type="EMBL" id="AECS01000037">
    <property type="protein sequence ID" value="EFQ04065.1"/>
    <property type="molecule type" value="Genomic_DNA"/>
</dbReference>
<dbReference type="SUPFAM" id="SSF56214">
    <property type="entry name" value="4'-phosphopantetheinyl transferase"/>
    <property type="match status" value="1"/>
</dbReference>
<keyword evidence="11" id="KW-1185">Reference proteome</keyword>
<dbReference type="STRING" id="706434.HMPREF9429_01250"/>
<dbReference type="OrthoDB" id="517356at2"/>
<comment type="catalytic activity">
    <reaction evidence="8">
        <text>apo-[ACP] + CoA = holo-[ACP] + adenosine 3',5'-bisphosphate + H(+)</text>
        <dbReference type="Rhea" id="RHEA:12068"/>
        <dbReference type="Rhea" id="RHEA-COMP:9685"/>
        <dbReference type="Rhea" id="RHEA-COMP:9690"/>
        <dbReference type="ChEBI" id="CHEBI:15378"/>
        <dbReference type="ChEBI" id="CHEBI:29999"/>
        <dbReference type="ChEBI" id="CHEBI:57287"/>
        <dbReference type="ChEBI" id="CHEBI:58343"/>
        <dbReference type="ChEBI" id="CHEBI:64479"/>
        <dbReference type="EC" id="2.7.8.7"/>
    </reaction>
</comment>
<dbReference type="InterPro" id="IPR037143">
    <property type="entry name" value="4-PPantetheinyl_Trfase_dom_sf"/>
</dbReference>
<dbReference type="Pfam" id="PF01648">
    <property type="entry name" value="ACPS"/>
    <property type="match status" value="1"/>
</dbReference>
<proteinExistence type="inferred from homology"/>
<dbReference type="HOGENOM" id="CLU_089696_0_2_9"/>
<comment type="similarity">
    <text evidence="8">Belongs to the P-Pant transferase superfamily. AcpS family.</text>
</comment>
<comment type="cofactor">
    <cofactor evidence="8">
        <name>Mg(2+)</name>
        <dbReference type="ChEBI" id="CHEBI:18420"/>
    </cofactor>
</comment>
<evidence type="ECO:0000256" key="3">
    <source>
        <dbReference type="ARBA" id="ARBA00022723"/>
    </source>
</evidence>
<keyword evidence="7 8" id="KW-0275">Fatty acid biosynthesis</keyword>
<keyword evidence="2 8" id="KW-0808">Transferase</keyword>
<dbReference type="GO" id="GO:0000287">
    <property type="term" value="F:magnesium ion binding"/>
    <property type="evidence" value="ECO:0007669"/>
    <property type="project" value="UniProtKB-UniRule"/>
</dbReference>
<evidence type="ECO:0000313" key="10">
    <source>
        <dbReference type="EMBL" id="EFQ04065.1"/>
    </source>
</evidence>
<dbReference type="InterPro" id="IPR004568">
    <property type="entry name" value="Ppantetheine-prot_Trfase_dom"/>
</dbReference>
<evidence type="ECO:0000313" key="11">
    <source>
        <dbReference type="Proteomes" id="UP000003195"/>
    </source>
</evidence>
<name>E2ZC78_9FIRM</name>
<dbReference type="NCBIfam" id="TIGR00516">
    <property type="entry name" value="acpS"/>
    <property type="match status" value="1"/>
</dbReference>
<dbReference type="RefSeq" id="WP_006942391.1">
    <property type="nucleotide sequence ID" value="NZ_GL538208.1"/>
</dbReference>
<comment type="function">
    <text evidence="8">Transfers the 4'-phosphopantetheine moiety from coenzyme A to a Ser of acyl-carrier-protein.</text>
</comment>
<dbReference type="EC" id="2.7.8.7" evidence="8"/>
<keyword evidence="4 8" id="KW-0276">Fatty acid metabolism</keyword>
<feature type="binding site" evidence="8">
    <location>
        <position position="55"/>
    </location>
    <ligand>
        <name>Mg(2+)</name>
        <dbReference type="ChEBI" id="CHEBI:18420"/>
    </ligand>
</feature>
<accession>E2ZC78</accession>
<evidence type="ECO:0000256" key="5">
    <source>
        <dbReference type="ARBA" id="ARBA00022842"/>
    </source>
</evidence>
<comment type="subcellular location">
    <subcellularLocation>
        <location evidence="8">Cytoplasm</location>
    </subcellularLocation>
</comment>
<dbReference type="Proteomes" id="UP000003195">
    <property type="component" value="Unassembled WGS sequence"/>
</dbReference>
<keyword evidence="3 8" id="KW-0479">Metal-binding</keyword>
<evidence type="ECO:0000256" key="8">
    <source>
        <dbReference type="HAMAP-Rule" id="MF_00101"/>
    </source>
</evidence>
<evidence type="ECO:0000256" key="4">
    <source>
        <dbReference type="ARBA" id="ARBA00022832"/>
    </source>
</evidence>
<dbReference type="GO" id="GO:0008897">
    <property type="term" value="F:holo-[acyl-carrier-protein] synthase activity"/>
    <property type="evidence" value="ECO:0007669"/>
    <property type="project" value="UniProtKB-UniRule"/>
</dbReference>
<dbReference type="GO" id="GO:0005737">
    <property type="term" value="C:cytoplasm"/>
    <property type="evidence" value="ECO:0007669"/>
    <property type="project" value="UniProtKB-SubCell"/>
</dbReference>
<evidence type="ECO:0000259" key="9">
    <source>
        <dbReference type="Pfam" id="PF01648"/>
    </source>
</evidence>
<keyword evidence="1 8" id="KW-0444">Lipid biosynthesis</keyword>
<dbReference type="NCBIfam" id="TIGR00556">
    <property type="entry name" value="pantethn_trn"/>
    <property type="match status" value="1"/>
</dbReference>
<feature type="binding site" evidence="8">
    <location>
        <position position="6"/>
    </location>
    <ligand>
        <name>Mg(2+)</name>
        <dbReference type="ChEBI" id="CHEBI:18420"/>
    </ligand>
</feature>
<evidence type="ECO:0000256" key="6">
    <source>
        <dbReference type="ARBA" id="ARBA00023098"/>
    </source>
</evidence>
<dbReference type="AlphaFoldDB" id="E2ZC78"/>
<keyword evidence="6 8" id="KW-0443">Lipid metabolism</keyword>
<dbReference type="HAMAP" id="MF_00101">
    <property type="entry name" value="AcpS"/>
    <property type="match status" value="1"/>
</dbReference>
<organism evidence="10 11">
    <name type="scientific">Megasphaera micronuciformis F0359</name>
    <dbReference type="NCBI Taxonomy" id="706434"/>
    <lineage>
        <taxon>Bacteria</taxon>
        <taxon>Bacillati</taxon>
        <taxon>Bacillota</taxon>
        <taxon>Negativicutes</taxon>
        <taxon>Veillonellales</taxon>
        <taxon>Veillonellaceae</taxon>
        <taxon>Megasphaera</taxon>
    </lineage>
</organism>
<dbReference type="eggNOG" id="COG0736">
    <property type="taxonomic scope" value="Bacteria"/>
</dbReference>
<evidence type="ECO:0000256" key="7">
    <source>
        <dbReference type="ARBA" id="ARBA00023160"/>
    </source>
</evidence>
<dbReference type="InterPro" id="IPR002582">
    <property type="entry name" value="ACPS"/>
</dbReference>
<evidence type="ECO:0000256" key="2">
    <source>
        <dbReference type="ARBA" id="ARBA00022679"/>
    </source>
</evidence>
<evidence type="ECO:0000256" key="1">
    <source>
        <dbReference type="ARBA" id="ARBA00022516"/>
    </source>
</evidence>
<protein>
    <recommendedName>
        <fullName evidence="8">Holo-[acyl-carrier-protein] synthase</fullName>
        <shortName evidence="8">Holo-ACP synthase</shortName>
        <ecNumber evidence="8">2.7.8.7</ecNumber>
    </recommendedName>
    <alternativeName>
        <fullName evidence="8">4'-phosphopantetheinyl transferase AcpS</fullName>
    </alternativeName>
</protein>
<dbReference type="Gene3D" id="3.90.470.20">
    <property type="entry name" value="4'-phosphopantetheinyl transferase domain"/>
    <property type="match status" value="1"/>
</dbReference>
<dbReference type="GO" id="GO:0006633">
    <property type="term" value="P:fatty acid biosynthetic process"/>
    <property type="evidence" value="ECO:0007669"/>
    <property type="project" value="UniProtKB-UniRule"/>
</dbReference>
<sequence length="122" mass="13295">MFSGIDIVQIARLESLVEGHEGRLERLFSPAEIAYCRRKGQGAVASYAGLYAAKEAFFKALGSGFRGGLWRDVEVGHTEEGAPYLILHGYYAEKAAEKSANMPVLSISHDGDYAIAQVVWDA</sequence>
<gene>
    <name evidence="8 10" type="primary">acpS</name>
    <name evidence="10" type="ORF">HMPREF9429_01250</name>
</gene>
<keyword evidence="5 8" id="KW-0460">Magnesium</keyword>
<comment type="caution">
    <text evidence="10">The sequence shown here is derived from an EMBL/GenBank/DDBJ whole genome shotgun (WGS) entry which is preliminary data.</text>
</comment>